<dbReference type="Proteomes" id="UP000664317">
    <property type="component" value="Unassembled WGS sequence"/>
</dbReference>
<evidence type="ECO:0000313" key="3">
    <source>
        <dbReference type="Proteomes" id="UP000664317"/>
    </source>
</evidence>
<keyword evidence="1" id="KW-0472">Membrane</keyword>
<gene>
    <name evidence="2" type="ORF">J0A68_03145</name>
</gene>
<feature type="transmembrane region" description="Helical" evidence="1">
    <location>
        <begin position="574"/>
        <end position="594"/>
    </location>
</feature>
<organism evidence="2 3">
    <name type="scientific">Algoriphagus oliviformis</name>
    <dbReference type="NCBI Taxonomy" id="2811231"/>
    <lineage>
        <taxon>Bacteria</taxon>
        <taxon>Pseudomonadati</taxon>
        <taxon>Bacteroidota</taxon>
        <taxon>Cytophagia</taxon>
        <taxon>Cytophagales</taxon>
        <taxon>Cyclobacteriaceae</taxon>
        <taxon>Algoriphagus</taxon>
    </lineage>
</organism>
<evidence type="ECO:0000256" key="1">
    <source>
        <dbReference type="SAM" id="Phobius"/>
    </source>
</evidence>
<feature type="transmembrane region" description="Helical" evidence="1">
    <location>
        <begin position="745"/>
        <end position="764"/>
    </location>
</feature>
<feature type="transmembrane region" description="Helical" evidence="1">
    <location>
        <begin position="299"/>
        <end position="320"/>
    </location>
</feature>
<feature type="transmembrane region" description="Helical" evidence="1">
    <location>
        <begin position="679"/>
        <end position="701"/>
    </location>
</feature>
<reference evidence="2 3" key="1">
    <citation type="submission" date="2021-03" db="EMBL/GenBank/DDBJ databases">
        <title>novel species isolated from a fishpond in China.</title>
        <authorList>
            <person name="Lu H."/>
            <person name="Cai Z."/>
        </authorList>
    </citation>
    <scope>NUCLEOTIDE SEQUENCE [LARGE SCALE GENOMIC DNA]</scope>
    <source>
        <strain evidence="2 3">H41</strain>
    </source>
</reference>
<feature type="transmembrane region" description="Helical" evidence="1">
    <location>
        <begin position="707"/>
        <end position="725"/>
    </location>
</feature>
<sequence>MKLRTFKIWLFLLPIVAIIGVMLFVQSTNNQEELEQQHIRSIASLSKDIQTALPDYLKRVDAYLHRTGYVGSGIQPLDGYAAEIQELLKGFQPRVSNVRYERSDEAPELQLTLDSTIIQIKNQPVDIPAPYERTFRRAVATNPRFPGPKTGNSVLLMDIDIPIRDLFEKLLANDFIFEKFYLTNESGTVLYPEESVGNRLFEPDPLRQDSVGLTHAGITFSRIVLDENEYHAYANPIYLGSNRLYFVGLYDSDYFLKVGLRINYNLLSTLLLILTLLIASIPILGVVKMGRGDNMTQSRIIQVGVSLMTIAVVVGFSLSFSKNRPVPTELLNEDINASGQILASNLERFETLLKNWVDREGSAIPDDANELLQVNSQTGYVKEIIFNQKGDKPPLTFAFAYDTSFISLESRPYIRYFARRQKNPTFLGSHYSRSTGELESVISFQDPVSPNSSISAVTFSLELDEPYSKNYRILLIKEDGKVIFKSKKVESSISNLSESISSDKWKEVSSLLKNNRDIDRSIPLHVPLYLNGHQYLALFQRVGATGYDSELWQVFLVNTNIYHAFSALTSFEGMILLGIYFGFLIATLFGQWATRTGSNTKGFKSFLFEWLVPNEKNQARLNYLIAGYLFFSLVLMTILWASSLNPFSNLALLTFSSLCISAINLGSAQIGAVSEGKKLTTESLVLGGILMATGLVISVALPRLIPALVGLFLVSLLIVYGWYRLRPKKKVLPALKYISSSKNTLSAYLVFWFFLIGFLPGYLIQSKTQQFESKIWEKASQAQAPGDAAEVSPLIFEFEKVRRNVMSTVGDSFDSKIQDFIAPSYRTLAEAWRGSETHFSTKPSLYLGFGLLILATFLVIRWIQDSVFFDLHPAAETFTESDLAPNFICCVNSNQIPDPEEETETIDLKYRGFPEDFVPRAKSYRLINFHCVDNPMTLVGPISLIKNSPSRLTIYSGALWKSIFKELKSDLDKNIFSELFSDFKFSVIKIEDIVKGPFRNEDEVLARLKRNKAFYTNIWSDLSFEEKLVCHSYAKEGFYNPARRDTMLDLAQKGIIVPKAYSETSDSWIEWRLFSSVFRRYVLSDSSEEEAASFGAYEKKHGNVRTIQTAVISFVLICVALVGIFDKTFFNEAYAYLTGGLGVLGTLYSFLNQGFAGLRGSKKEG</sequence>
<protein>
    <submittedName>
        <fullName evidence="2">Uncharacterized protein</fullName>
    </submittedName>
</protein>
<proteinExistence type="predicted"/>
<accession>A0ABS3C184</accession>
<feature type="transmembrane region" description="Helical" evidence="1">
    <location>
        <begin position="845"/>
        <end position="863"/>
    </location>
</feature>
<dbReference type="EMBL" id="JAFKCT010000001">
    <property type="protein sequence ID" value="MBN7809935.1"/>
    <property type="molecule type" value="Genomic_DNA"/>
</dbReference>
<keyword evidence="1" id="KW-1133">Transmembrane helix</keyword>
<name>A0ABS3C184_9BACT</name>
<feature type="transmembrane region" description="Helical" evidence="1">
    <location>
        <begin position="647"/>
        <end position="667"/>
    </location>
</feature>
<feature type="transmembrane region" description="Helical" evidence="1">
    <location>
        <begin position="266"/>
        <end position="287"/>
    </location>
</feature>
<keyword evidence="3" id="KW-1185">Reference proteome</keyword>
<feature type="transmembrane region" description="Helical" evidence="1">
    <location>
        <begin position="1109"/>
        <end position="1127"/>
    </location>
</feature>
<feature type="transmembrane region" description="Helical" evidence="1">
    <location>
        <begin position="1133"/>
        <end position="1151"/>
    </location>
</feature>
<dbReference type="RefSeq" id="WP_206576726.1">
    <property type="nucleotide sequence ID" value="NZ_JAFKCT010000001.1"/>
</dbReference>
<feature type="transmembrane region" description="Helical" evidence="1">
    <location>
        <begin position="621"/>
        <end position="641"/>
    </location>
</feature>
<evidence type="ECO:0000313" key="2">
    <source>
        <dbReference type="EMBL" id="MBN7809935.1"/>
    </source>
</evidence>
<comment type="caution">
    <text evidence="2">The sequence shown here is derived from an EMBL/GenBank/DDBJ whole genome shotgun (WGS) entry which is preliminary data.</text>
</comment>
<keyword evidence="1" id="KW-0812">Transmembrane</keyword>